<name>A0ABU7TH51_9HYPH</name>
<dbReference type="InterPro" id="IPR004358">
    <property type="entry name" value="Sig_transdc_His_kin-like_C"/>
</dbReference>
<keyword evidence="7" id="KW-0067">ATP-binding</keyword>
<dbReference type="InterPro" id="IPR011102">
    <property type="entry name" value="Sig_transdc_His_kinase_HWE"/>
</dbReference>
<dbReference type="InterPro" id="IPR011495">
    <property type="entry name" value="Sig_transdc_His_kin_sub2_dim/P"/>
</dbReference>
<dbReference type="SMART" id="SM00387">
    <property type="entry name" value="HATPase_c"/>
    <property type="match status" value="1"/>
</dbReference>
<evidence type="ECO:0000256" key="7">
    <source>
        <dbReference type="ARBA" id="ARBA00022840"/>
    </source>
</evidence>
<keyword evidence="4" id="KW-0808">Transferase</keyword>
<proteinExistence type="predicted"/>
<organism evidence="10 11">
    <name type="scientific">Methylobacterium oryzae</name>
    <dbReference type="NCBI Taxonomy" id="334852"/>
    <lineage>
        <taxon>Bacteria</taxon>
        <taxon>Pseudomonadati</taxon>
        <taxon>Pseudomonadota</taxon>
        <taxon>Alphaproteobacteria</taxon>
        <taxon>Hyphomicrobiales</taxon>
        <taxon>Methylobacteriaceae</taxon>
        <taxon>Methylobacterium</taxon>
    </lineage>
</organism>
<evidence type="ECO:0000313" key="10">
    <source>
        <dbReference type="EMBL" id="MEE7489030.1"/>
    </source>
</evidence>
<dbReference type="RefSeq" id="WP_331294422.1">
    <property type="nucleotide sequence ID" value="NZ_MLBR01000012.1"/>
</dbReference>
<dbReference type="GO" id="GO:0016301">
    <property type="term" value="F:kinase activity"/>
    <property type="evidence" value="ECO:0007669"/>
    <property type="project" value="UniProtKB-KW"/>
</dbReference>
<dbReference type="PRINTS" id="PR00344">
    <property type="entry name" value="BCTRLSENSOR"/>
</dbReference>
<keyword evidence="5" id="KW-0547">Nucleotide-binding</keyword>
<dbReference type="SUPFAM" id="SSF55874">
    <property type="entry name" value="ATPase domain of HSP90 chaperone/DNA topoisomerase II/histidine kinase"/>
    <property type="match status" value="1"/>
</dbReference>
<dbReference type="Pfam" id="PF02518">
    <property type="entry name" value="HATPase_c"/>
    <property type="match status" value="1"/>
</dbReference>
<dbReference type="SMART" id="SM00911">
    <property type="entry name" value="HWE_HK"/>
    <property type="match status" value="1"/>
</dbReference>
<evidence type="ECO:0000256" key="4">
    <source>
        <dbReference type="ARBA" id="ARBA00022679"/>
    </source>
</evidence>
<dbReference type="InterPro" id="IPR029016">
    <property type="entry name" value="GAF-like_dom_sf"/>
</dbReference>
<evidence type="ECO:0000256" key="5">
    <source>
        <dbReference type="ARBA" id="ARBA00022741"/>
    </source>
</evidence>
<dbReference type="InterPro" id="IPR003594">
    <property type="entry name" value="HATPase_dom"/>
</dbReference>
<dbReference type="Pfam" id="PF01590">
    <property type="entry name" value="GAF"/>
    <property type="match status" value="1"/>
</dbReference>
<evidence type="ECO:0000256" key="3">
    <source>
        <dbReference type="ARBA" id="ARBA00022553"/>
    </source>
</evidence>
<dbReference type="PANTHER" id="PTHR41523">
    <property type="entry name" value="TWO-COMPONENT SYSTEM SENSOR PROTEIN"/>
    <property type="match status" value="1"/>
</dbReference>
<evidence type="ECO:0000256" key="2">
    <source>
        <dbReference type="ARBA" id="ARBA00012438"/>
    </source>
</evidence>
<dbReference type="InterPro" id="IPR003018">
    <property type="entry name" value="GAF"/>
</dbReference>
<gene>
    <name evidence="10" type="ORF">MOTC310_00435</name>
</gene>
<evidence type="ECO:0000313" key="11">
    <source>
        <dbReference type="Proteomes" id="UP001355206"/>
    </source>
</evidence>
<dbReference type="Pfam" id="PF07568">
    <property type="entry name" value="HisKA_2"/>
    <property type="match status" value="1"/>
</dbReference>
<dbReference type="InterPro" id="IPR005467">
    <property type="entry name" value="His_kinase_dom"/>
</dbReference>
<reference evidence="10 11" key="1">
    <citation type="journal article" date="2012" name="Genet. Mol. Biol.">
        <title>Analysis of 16S rRNA and mxaF genes revealing insights into Methylobacterium niche-specific plant association.</title>
        <authorList>
            <person name="Dourado M.N."/>
            <person name="Andreote F.D."/>
            <person name="Dini-Andreote F."/>
            <person name="Conti R."/>
            <person name="Araujo J.M."/>
            <person name="Araujo W.L."/>
        </authorList>
    </citation>
    <scope>NUCLEOTIDE SEQUENCE [LARGE SCALE GENOMIC DNA]</scope>
    <source>
        <strain evidence="10 11">TC3-10</strain>
    </source>
</reference>
<keyword evidence="6 10" id="KW-0418">Kinase</keyword>
<dbReference type="PANTHER" id="PTHR41523:SF8">
    <property type="entry name" value="ETHYLENE RESPONSE SENSOR PROTEIN"/>
    <property type="match status" value="1"/>
</dbReference>
<dbReference type="SUPFAM" id="SSF55781">
    <property type="entry name" value="GAF domain-like"/>
    <property type="match status" value="1"/>
</dbReference>
<dbReference type="Gene3D" id="3.30.565.10">
    <property type="entry name" value="Histidine kinase-like ATPase, C-terminal domain"/>
    <property type="match status" value="1"/>
</dbReference>
<dbReference type="EC" id="2.7.13.3" evidence="2"/>
<evidence type="ECO:0000256" key="1">
    <source>
        <dbReference type="ARBA" id="ARBA00000085"/>
    </source>
</evidence>
<evidence type="ECO:0000256" key="6">
    <source>
        <dbReference type="ARBA" id="ARBA00022777"/>
    </source>
</evidence>
<protein>
    <recommendedName>
        <fullName evidence="2">histidine kinase</fullName>
        <ecNumber evidence="2">2.7.13.3</ecNumber>
    </recommendedName>
</protein>
<comment type="caution">
    <text evidence="10">The sequence shown here is derived from an EMBL/GenBank/DDBJ whole genome shotgun (WGS) entry which is preliminary data.</text>
</comment>
<sequence length="424" mass="45412">MTPQTDQTEVEPSPETRPAPPDLDYRLRQQAILSEFGVEALRGTDVDHLLQRAAELCAQGMGAEFCKALQYQRGADTLLVRAGVGWGPDVIGKARIGADLASPAGFALKTGRPVISNHLADETRFRTPQLMAEHGIRRAINVLIENRDGAFGVLEVDDTREGMFEEADIAFMQGFANLLGGAIERQRTESLLRAALARQDLLAREMSHRVKNSLAIVASLLALQARAAEDPAVQTALADARSRVEAIAGVHDQLWRQGDKDGDKVEGEGEGVPGELDLAPFLEKLVANLASGVPGQRLACAACPQRISADRAIPIGLLVNELVTNALKYAYPPETHPAGGEIRVRAERRPEGLLVEVADDGIGLPAGFEIGRSSKSLGMRVVGSLTRQLGGSLTIPPREKGACFRLEVPLEVPLELPPEAPPAG</sequence>
<evidence type="ECO:0000256" key="8">
    <source>
        <dbReference type="SAM" id="MobiDB-lite"/>
    </source>
</evidence>
<keyword evidence="3" id="KW-0597">Phosphoprotein</keyword>
<dbReference type="Gene3D" id="3.30.450.40">
    <property type="match status" value="1"/>
</dbReference>
<dbReference type="SMART" id="SM00065">
    <property type="entry name" value="GAF"/>
    <property type="match status" value="1"/>
</dbReference>
<comment type="catalytic activity">
    <reaction evidence="1">
        <text>ATP + protein L-histidine = ADP + protein N-phospho-L-histidine.</text>
        <dbReference type="EC" id="2.7.13.3"/>
    </reaction>
</comment>
<keyword evidence="11" id="KW-1185">Reference proteome</keyword>
<dbReference type="InterPro" id="IPR036890">
    <property type="entry name" value="HATPase_C_sf"/>
</dbReference>
<dbReference type="PROSITE" id="PS50109">
    <property type="entry name" value="HIS_KIN"/>
    <property type="match status" value="1"/>
</dbReference>
<dbReference type="Proteomes" id="UP001355206">
    <property type="component" value="Unassembled WGS sequence"/>
</dbReference>
<dbReference type="EMBL" id="MLCA01000001">
    <property type="protein sequence ID" value="MEE7489030.1"/>
    <property type="molecule type" value="Genomic_DNA"/>
</dbReference>
<feature type="domain" description="Histidine kinase" evidence="9">
    <location>
        <begin position="205"/>
        <end position="412"/>
    </location>
</feature>
<feature type="region of interest" description="Disordered" evidence="8">
    <location>
        <begin position="1"/>
        <end position="22"/>
    </location>
</feature>
<evidence type="ECO:0000259" key="9">
    <source>
        <dbReference type="PROSITE" id="PS50109"/>
    </source>
</evidence>
<accession>A0ABU7TH51</accession>